<dbReference type="Pfam" id="PF08241">
    <property type="entry name" value="Methyltransf_11"/>
    <property type="match status" value="1"/>
</dbReference>
<dbReference type="InterPro" id="IPR013216">
    <property type="entry name" value="Methyltransf_11"/>
</dbReference>
<evidence type="ECO:0000313" key="3">
    <source>
        <dbReference type="Proteomes" id="UP000294689"/>
    </source>
</evidence>
<sequence>MTTYEFLRLLTFPIMPVHLQTVRKDIKRLVARSKHPNHLSLLDVGGRKSPYTIGVPARVTVLDVPQEAGTKKELNLGFTATLLETLKKKRSNIDNLVIQDMTKSELKDASYDAVVCVEVIEHVEADDKFVENIAKVIRKGGWAYFTTPNGDFIKNDGPGKNPDHVRHYTKVELQRLLEKYFDDVDVHYAVRTGRYRVLGLKSYSLRNPVKSIHSIYSNLVNSIQSRGVEYDSQGTAHLIAIGYK</sequence>
<dbReference type="GO" id="GO:0008757">
    <property type="term" value="F:S-adenosylmethionine-dependent methyltransferase activity"/>
    <property type="evidence" value="ECO:0007669"/>
    <property type="project" value="InterPro"/>
</dbReference>
<keyword evidence="2" id="KW-0808">Transferase</keyword>
<evidence type="ECO:0000259" key="1">
    <source>
        <dbReference type="Pfam" id="PF08241"/>
    </source>
</evidence>
<dbReference type="RefSeq" id="WP_133758754.1">
    <property type="nucleotide sequence ID" value="NZ_SOBW01000009.1"/>
</dbReference>
<dbReference type="GO" id="GO:0032259">
    <property type="term" value="P:methylation"/>
    <property type="evidence" value="ECO:0007669"/>
    <property type="project" value="UniProtKB-KW"/>
</dbReference>
<dbReference type="CDD" id="cd02440">
    <property type="entry name" value="AdoMet_MTases"/>
    <property type="match status" value="1"/>
</dbReference>
<evidence type="ECO:0000313" key="2">
    <source>
        <dbReference type="EMBL" id="TDU34420.1"/>
    </source>
</evidence>
<dbReference type="OrthoDB" id="3896938at2"/>
<organism evidence="2 3">
    <name type="scientific">Gelidibacter sediminis</name>
    <dbReference type="NCBI Taxonomy" id="1608710"/>
    <lineage>
        <taxon>Bacteria</taxon>
        <taxon>Pseudomonadati</taxon>
        <taxon>Bacteroidota</taxon>
        <taxon>Flavobacteriia</taxon>
        <taxon>Flavobacteriales</taxon>
        <taxon>Flavobacteriaceae</taxon>
        <taxon>Gelidibacter</taxon>
    </lineage>
</organism>
<comment type="caution">
    <text evidence="2">The sequence shown here is derived from an EMBL/GenBank/DDBJ whole genome shotgun (WGS) entry which is preliminary data.</text>
</comment>
<protein>
    <submittedName>
        <fullName evidence="2">Methyltransferase family protein</fullName>
    </submittedName>
</protein>
<dbReference type="InterPro" id="IPR029063">
    <property type="entry name" value="SAM-dependent_MTases_sf"/>
</dbReference>
<dbReference type="SUPFAM" id="SSF53335">
    <property type="entry name" value="S-adenosyl-L-methionine-dependent methyltransferases"/>
    <property type="match status" value="1"/>
</dbReference>
<accession>A0A4R7PLK0</accession>
<dbReference type="EMBL" id="SOBW01000009">
    <property type="protein sequence ID" value="TDU34420.1"/>
    <property type="molecule type" value="Genomic_DNA"/>
</dbReference>
<proteinExistence type="predicted"/>
<reference evidence="2 3" key="1">
    <citation type="submission" date="2019-03" db="EMBL/GenBank/DDBJ databases">
        <title>Genomic Encyclopedia of Archaeal and Bacterial Type Strains, Phase II (KMG-II): from individual species to whole genera.</title>
        <authorList>
            <person name="Goeker M."/>
        </authorList>
    </citation>
    <scope>NUCLEOTIDE SEQUENCE [LARGE SCALE GENOMIC DNA]</scope>
    <source>
        <strain evidence="2 3">DSM 28135</strain>
    </source>
</reference>
<keyword evidence="3" id="KW-1185">Reference proteome</keyword>
<keyword evidence="2" id="KW-0489">Methyltransferase</keyword>
<name>A0A4R7PLK0_9FLAO</name>
<gene>
    <name evidence="2" type="ORF">BXY82_2741</name>
</gene>
<dbReference type="Proteomes" id="UP000294689">
    <property type="component" value="Unassembled WGS sequence"/>
</dbReference>
<dbReference type="AlphaFoldDB" id="A0A4R7PLK0"/>
<feature type="domain" description="Methyltransferase type 11" evidence="1">
    <location>
        <begin position="79"/>
        <end position="145"/>
    </location>
</feature>
<dbReference type="Gene3D" id="3.40.50.150">
    <property type="entry name" value="Vaccinia Virus protein VP39"/>
    <property type="match status" value="1"/>
</dbReference>